<organism evidence="1 2">
    <name type="scientific">Egicoccus halophilus</name>
    <dbReference type="NCBI Taxonomy" id="1670830"/>
    <lineage>
        <taxon>Bacteria</taxon>
        <taxon>Bacillati</taxon>
        <taxon>Actinomycetota</taxon>
        <taxon>Nitriliruptoria</taxon>
        <taxon>Egicoccales</taxon>
        <taxon>Egicoccaceae</taxon>
        <taxon>Egicoccus</taxon>
    </lineage>
</organism>
<dbReference type="AlphaFoldDB" id="A0A8J3AA20"/>
<evidence type="ECO:0000313" key="2">
    <source>
        <dbReference type="Proteomes" id="UP000650511"/>
    </source>
</evidence>
<dbReference type="Pfam" id="PF13692">
    <property type="entry name" value="Glyco_trans_1_4"/>
    <property type="match status" value="1"/>
</dbReference>
<dbReference type="CDD" id="cd03801">
    <property type="entry name" value="GT4_PimA-like"/>
    <property type="match status" value="1"/>
</dbReference>
<proteinExistence type="predicted"/>
<gene>
    <name evidence="1" type="ORF">GCM10011354_16760</name>
</gene>
<dbReference type="Gene3D" id="3.40.50.2000">
    <property type="entry name" value="Glycogen Phosphorylase B"/>
    <property type="match status" value="3"/>
</dbReference>
<evidence type="ECO:0000313" key="1">
    <source>
        <dbReference type="EMBL" id="GGI05969.1"/>
    </source>
</evidence>
<keyword evidence="2" id="KW-1185">Reference proteome</keyword>
<protein>
    <submittedName>
        <fullName evidence="1">Glycosyl transferase</fullName>
    </submittedName>
</protein>
<keyword evidence="1" id="KW-0808">Transferase</keyword>
<name>A0A8J3AA20_9ACTN</name>
<comment type="caution">
    <text evidence="1">The sequence shown here is derived from an EMBL/GenBank/DDBJ whole genome shotgun (WGS) entry which is preliminary data.</text>
</comment>
<dbReference type="EMBL" id="BMHA01000005">
    <property type="protein sequence ID" value="GGI05969.1"/>
    <property type="molecule type" value="Genomic_DNA"/>
</dbReference>
<dbReference type="PANTHER" id="PTHR12526">
    <property type="entry name" value="GLYCOSYLTRANSFERASE"/>
    <property type="match status" value="1"/>
</dbReference>
<dbReference type="GO" id="GO:0016740">
    <property type="term" value="F:transferase activity"/>
    <property type="evidence" value="ECO:0007669"/>
    <property type="project" value="UniProtKB-KW"/>
</dbReference>
<sequence length="739" mass="82324">MTRRLRALLYGDVDMNVIDGSAVWAQSTALALADAGVEVTLVLKAAVTTDRLLQPLADHDRVVLHAPHDQGSVPGLGQRQLTPAQFAALAASLDAQERFDLVVLRGFGLVREVVADGRLHGRLWTYLTDIPQTVVELTDEAVAPLTEIADASRIVLCQTEELRSFLEHGVPATCGKTALFPPIVPEALVAAPEEPPTPEDLQLVYIGKFARRWNTLEMTRLPARLAEHGVTAQLHAVGDKIHRGDEVLPDFPQRMREGLEQAPGVVWHGGRPRAEAMAQAALAHVGLSWRDAELDASLELSTKVLEYGSLGLPVVLNRTPAHEALLGADYPLFAASEDDVVDALVEVTRDGERWKLAAERCRTAAAAYTLRRASEDLRAELDRVFPDAPELTRDGGRPLRVVVASHDLKFFTRILDDLRALPQVEVRLDTWASLNDHDEATSRELVAWADVVILEWCGRNAAWYSRHKRDGQRLILRLHRFELYTGYPAEVQHDAVDQVIAVSPHYAKLTRELTDFAPERVVTIPNWVDVHAFDRPKDPAARFHLGMIGVSPVTRKRLDLGIDVVERLRAVDPRFTLFVKSKLSWDYWWIWKNHDEQRELQASLDRLQSSSSLRDGVVFDGFGPDVAAWLRKIGFVLSTSDDESFHLSPAEGMASGAVPLVRDWPGADTIYADQWIQTDVEAMVERILDLVHGGDWDEAAHVARRQVADAFDLPAVVEQWRRILVEDLPTDAPGTRLMP</sequence>
<reference evidence="1" key="2">
    <citation type="submission" date="2020-09" db="EMBL/GenBank/DDBJ databases">
        <authorList>
            <person name="Sun Q."/>
            <person name="Zhou Y."/>
        </authorList>
    </citation>
    <scope>NUCLEOTIDE SEQUENCE</scope>
    <source>
        <strain evidence="1">CGMCC 1.14988</strain>
    </source>
</reference>
<dbReference type="RefSeq" id="WP_205745419.1">
    <property type="nucleotide sequence ID" value="NZ_BMHA01000005.1"/>
</dbReference>
<dbReference type="SUPFAM" id="SSF53756">
    <property type="entry name" value="UDP-Glycosyltransferase/glycogen phosphorylase"/>
    <property type="match status" value="2"/>
</dbReference>
<accession>A0A8J3AA20</accession>
<dbReference type="Proteomes" id="UP000650511">
    <property type="component" value="Unassembled WGS sequence"/>
</dbReference>
<reference evidence="1" key="1">
    <citation type="journal article" date="2014" name="Int. J. Syst. Evol. Microbiol.">
        <title>Complete genome sequence of Corynebacterium casei LMG S-19264T (=DSM 44701T), isolated from a smear-ripened cheese.</title>
        <authorList>
            <consortium name="US DOE Joint Genome Institute (JGI-PGF)"/>
            <person name="Walter F."/>
            <person name="Albersmeier A."/>
            <person name="Kalinowski J."/>
            <person name="Ruckert C."/>
        </authorList>
    </citation>
    <scope>NUCLEOTIDE SEQUENCE</scope>
    <source>
        <strain evidence="1">CGMCC 1.14988</strain>
    </source>
</reference>